<sequence>MYSVLFALLATTTFMGRPATPPIESARAIVRPAPAGSEAADPGVSAVQARRTPGLKDPEIGESDATLDKLWVPLPCTRVGRRMVC</sequence>
<gene>
    <name evidence="2" type="ORF">Q4F19_10270</name>
</gene>
<feature type="region of interest" description="Disordered" evidence="1">
    <location>
        <begin position="32"/>
        <end position="61"/>
    </location>
</feature>
<organism evidence="2 3">
    <name type="scientific">Sphingomonas natans</name>
    <dbReference type="NCBI Taxonomy" id="3063330"/>
    <lineage>
        <taxon>Bacteria</taxon>
        <taxon>Pseudomonadati</taxon>
        <taxon>Pseudomonadota</taxon>
        <taxon>Alphaproteobacteria</taxon>
        <taxon>Sphingomonadales</taxon>
        <taxon>Sphingomonadaceae</taxon>
        <taxon>Sphingomonas</taxon>
    </lineage>
</organism>
<evidence type="ECO:0000313" key="3">
    <source>
        <dbReference type="Proteomes" id="UP001169764"/>
    </source>
</evidence>
<comment type="caution">
    <text evidence="2">The sequence shown here is derived from an EMBL/GenBank/DDBJ whole genome shotgun (WGS) entry which is preliminary data.</text>
</comment>
<name>A0ABT8YAA4_9SPHN</name>
<dbReference type="EMBL" id="JAUOTP010000004">
    <property type="protein sequence ID" value="MDO6414763.1"/>
    <property type="molecule type" value="Genomic_DNA"/>
</dbReference>
<reference evidence="2" key="1">
    <citation type="submission" date="2023-07" db="EMBL/GenBank/DDBJ databases">
        <authorList>
            <person name="Kim M."/>
        </authorList>
    </citation>
    <scope>NUCLEOTIDE SEQUENCE</scope>
    <source>
        <strain evidence="2">BIUV-7</strain>
    </source>
</reference>
<dbReference type="Proteomes" id="UP001169764">
    <property type="component" value="Unassembled WGS sequence"/>
</dbReference>
<proteinExistence type="predicted"/>
<evidence type="ECO:0000256" key="1">
    <source>
        <dbReference type="SAM" id="MobiDB-lite"/>
    </source>
</evidence>
<protein>
    <submittedName>
        <fullName evidence="2">Uncharacterized protein</fullName>
    </submittedName>
</protein>
<dbReference type="RefSeq" id="WP_303542240.1">
    <property type="nucleotide sequence ID" value="NZ_JAUOTP010000004.1"/>
</dbReference>
<keyword evidence="3" id="KW-1185">Reference proteome</keyword>
<accession>A0ABT8YAA4</accession>
<evidence type="ECO:0000313" key="2">
    <source>
        <dbReference type="EMBL" id="MDO6414763.1"/>
    </source>
</evidence>